<name>A0A9W7ZWC6_9FUNG</name>
<dbReference type="InterPro" id="IPR051888">
    <property type="entry name" value="UPF0148_domain"/>
</dbReference>
<proteinExistence type="predicted"/>
<dbReference type="InterPro" id="IPR009563">
    <property type="entry name" value="SSSCA1"/>
</dbReference>
<dbReference type="PANTHER" id="PTHR16537">
    <property type="entry name" value="SJOEGREN SYNDROME/SCLERODERMA AUTOANTIGEN 1"/>
    <property type="match status" value="1"/>
</dbReference>
<evidence type="ECO:0000313" key="2">
    <source>
        <dbReference type="EMBL" id="KAJ1917944.1"/>
    </source>
</evidence>
<feature type="compositionally biased region" description="Basic and acidic residues" evidence="1">
    <location>
        <begin position="248"/>
        <end position="257"/>
    </location>
</feature>
<protein>
    <submittedName>
        <fullName evidence="2">Uncharacterized protein</fullName>
    </submittedName>
</protein>
<dbReference type="Proteomes" id="UP001150569">
    <property type="component" value="Unassembled WGS sequence"/>
</dbReference>
<accession>A0A9W7ZWC6</accession>
<feature type="compositionally biased region" description="Basic and acidic residues" evidence="1">
    <location>
        <begin position="204"/>
        <end position="218"/>
    </location>
</feature>
<dbReference type="EMBL" id="JANBPT010000522">
    <property type="protein sequence ID" value="KAJ1917944.1"/>
    <property type="molecule type" value="Genomic_DNA"/>
</dbReference>
<evidence type="ECO:0000313" key="3">
    <source>
        <dbReference type="Proteomes" id="UP001150569"/>
    </source>
</evidence>
<dbReference type="OrthoDB" id="28939at2759"/>
<sequence length="342" mass="37204">MSLDQITTALSKYMLQGWVLTDQECANGCGVPLVRKKDFSKTVCVRCSNPNDESAPAESEKVSAAPGPDLSVEQALDVAPTPAAETAQPSEADRLLRRREQSERTVKAISQRMLEGYALLNDSCPNPDCYASPLVRKRDGPRECVTCNSKVMTEEEFAEYSRAQPTRFQEIPADTNPKVMEVDANVVPGTSTLATADRAASPVRKHETSKTEPGPSKKEAKRLKQKAKETSKKEVKQSKKETKRLKKQAKEAARAEAKPCATPSATGGPSSRPVGSLLSATLTSTERGIEILRQKLDQLHAQLAAVDEPCEICDVADASAQCSQALRKLLKVHGELQYLGVR</sequence>
<keyword evidence="3" id="KW-1185">Reference proteome</keyword>
<dbReference type="Pfam" id="PF06677">
    <property type="entry name" value="Auto_anti-p27"/>
    <property type="match status" value="2"/>
</dbReference>
<dbReference type="AlphaFoldDB" id="A0A9W7ZWC6"/>
<feature type="compositionally biased region" description="Basic and acidic residues" evidence="1">
    <location>
        <begin position="91"/>
        <end position="103"/>
    </location>
</feature>
<evidence type="ECO:0000256" key="1">
    <source>
        <dbReference type="SAM" id="MobiDB-lite"/>
    </source>
</evidence>
<feature type="region of interest" description="Disordered" evidence="1">
    <location>
        <begin position="192"/>
        <end position="276"/>
    </location>
</feature>
<comment type="caution">
    <text evidence="2">The sequence shown here is derived from an EMBL/GenBank/DDBJ whole genome shotgun (WGS) entry which is preliminary data.</text>
</comment>
<reference evidence="2" key="1">
    <citation type="submission" date="2022-07" db="EMBL/GenBank/DDBJ databases">
        <title>Phylogenomic reconstructions and comparative analyses of Kickxellomycotina fungi.</title>
        <authorList>
            <person name="Reynolds N.K."/>
            <person name="Stajich J.E."/>
            <person name="Barry K."/>
            <person name="Grigoriev I.V."/>
            <person name="Crous P."/>
            <person name="Smith M.E."/>
        </authorList>
    </citation>
    <scope>NUCLEOTIDE SEQUENCE</scope>
    <source>
        <strain evidence="2">RSA 861</strain>
    </source>
</reference>
<feature type="region of interest" description="Disordered" evidence="1">
    <location>
        <begin position="80"/>
        <end position="103"/>
    </location>
</feature>
<feature type="compositionally biased region" description="Basic and acidic residues" evidence="1">
    <location>
        <begin position="226"/>
        <end position="240"/>
    </location>
</feature>
<organism evidence="2 3">
    <name type="scientific">Tieghemiomyces parasiticus</name>
    <dbReference type="NCBI Taxonomy" id="78921"/>
    <lineage>
        <taxon>Eukaryota</taxon>
        <taxon>Fungi</taxon>
        <taxon>Fungi incertae sedis</taxon>
        <taxon>Zoopagomycota</taxon>
        <taxon>Kickxellomycotina</taxon>
        <taxon>Dimargaritomycetes</taxon>
        <taxon>Dimargaritales</taxon>
        <taxon>Dimargaritaceae</taxon>
        <taxon>Tieghemiomyces</taxon>
    </lineage>
</organism>
<dbReference type="PANTHER" id="PTHR16537:SF1">
    <property type="entry name" value="PROTEIN ZNRD2"/>
    <property type="match status" value="1"/>
</dbReference>
<gene>
    <name evidence="2" type="ORF">IWQ60_007630</name>
</gene>